<feature type="chain" id="PRO_5023080720" evidence="1">
    <location>
        <begin position="34"/>
        <end position="111"/>
    </location>
</feature>
<keyword evidence="1" id="KW-0732">Signal</keyword>
<evidence type="ECO:0000313" key="3">
    <source>
        <dbReference type="EMBL" id="KAA1249363.1"/>
    </source>
</evidence>
<evidence type="ECO:0000256" key="1">
    <source>
        <dbReference type="SAM" id="SignalP"/>
    </source>
</evidence>
<dbReference type="RefSeq" id="WP_149654784.1">
    <property type="nucleotide sequence ID" value="NZ_VTZN01000095.1"/>
</dbReference>
<sequence length="111" mass="10969">MFTRRFAAAVAGATLTAATLGLAALGFAGTATASSVDDAFIAQLKADGITPPTAARAISEAHAVCNALDEGQSAKEVINAVAESTGLSAKGAKTFAIDAASAYCPQYVTSS</sequence>
<dbReference type="InterPro" id="IPR007969">
    <property type="entry name" value="DUF732"/>
</dbReference>
<dbReference type="Pfam" id="PF05305">
    <property type="entry name" value="DUF732"/>
    <property type="match status" value="1"/>
</dbReference>
<dbReference type="OrthoDB" id="4736587at2"/>
<dbReference type="Proteomes" id="UP000324701">
    <property type="component" value="Unassembled WGS sequence"/>
</dbReference>
<feature type="domain" description="DUF732" evidence="2">
    <location>
        <begin position="37"/>
        <end position="106"/>
    </location>
</feature>
<dbReference type="AlphaFoldDB" id="A0A5B1BPW5"/>
<name>A0A5B1BPW5_MYCSI</name>
<evidence type="ECO:0000313" key="4">
    <source>
        <dbReference type="Proteomes" id="UP000324701"/>
    </source>
</evidence>
<organism evidence="3 4">
    <name type="scientific">Mycobacterium simiae</name>
    <name type="common">Mycobacterium habana</name>
    <dbReference type="NCBI Taxonomy" id="1784"/>
    <lineage>
        <taxon>Bacteria</taxon>
        <taxon>Bacillati</taxon>
        <taxon>Actinomycetota</taxon>
        <taxon>Actinomycetes</taxon>
        <taxon>Mycobacteriales</taxon>
        <taxon>Mycobacteriaceae</taxon>
        <taxon>Mycobacterium</taxon>
        <taxon>Mycobacterium simiae complex</taxon>
    </lineage>
</organism>
<comment type="caution">
    <text evidence="3">The sequence shown here is derived from an EMBL/GenBank/DDBJ whole genome shotgun (WGS) entry which is preliminary data.</text>
</comment>
<feature type="signal peptide" evidence="1">
    <location>
        <begin position="1"/>
        <end position="33"/>
    </location>
</feature>
<accession>A0A5B1BPW5</accession>
<keyword evidence="4" id="KW-1185">Reference proteome</keyword>
<protein>
    <submittedName>
        <fullName evidence="3">DUF732 domain-containing protein</fullName>
    </submittedName>
</protein>
<evidence type="ECO:0000259" key="2">
    <source>
        <dbReference type="Pfam" id="PF05305"/>
    </source>
</evidence>
<reference evidence="3 4" key="1">
    <citation type="submission" date="2019-09" db="EMBL/GenBank/DDBJ databases">
        <title>Report of infection by Mycobacterium simiae a patient suffering from pulmonary tuberculosis.</title>
        <authorList>
            <person name="Mohanty P.S."/>
            <person name="Bansal A.K."/>
            <person name="Singh H."/>
            <person name="Sharma S."/>
            <person name="Patil S.A."/>
            <person name="Upadhaya P."/>
            <person name="Singh P.K."/>
            <person name="Kumar D."/>
            <person name="Kumar S."/>
            <person name="Singh R.K."/>
            <person name="Chaudhary B."/>
        </authorList>
    </citation>
    <scope>NUCLEOTIDE SEQUENCE [LARGE SCALE GENOMIC DNA]</scope>
    <source>
        <strain evidence="3 4">JAL-560-SIM</strain>
    </source>
</reference>
<dbReference type="EMBL" id="VTZN01000095">
    <property type="protein sequence ID" value="KAA1249363.1"/>
    <property type="molecule type" value="Genomic_DNA"/>
</dbReference>
<proteinExistence type="predicted"/>
<gene>
    <name evidence="3" type="ORF">F0Q45_15505</name>
</gene>